<evidence type="ECO:0000256" key="6">
    <source>
        <dbReference type="RuleBase" id="RU362028"/>
    </source>
</evidence>
<feature type="domain" description="Pseudouridine synthase RsuA/RluA-like" evidence="7">
    <location>
        <begin position="88"/>
        <end position="240"/>
    </location>
</feature>
<dbReference type="InterPro" id="IPR006145">
    <property type="entry name" value="PsdUridine_synth_RsuA/RluA"/>
</dbReference>
<keyword evidence="3 6" id="KW-0413">Isomerase</keyword>
<dbReference type="NCBIfam" id="TIGR00005">
    <property type="entry name" value="rluA_subfam"/>
    <property type="match status" value="1"/>
</dbReference>
<proteinExistence type="inferred from homology"/>
<gene>
    <name evidence="8" type="ORF">NPD5_2951</name>
</gene>
<name>A0A1L3NBB8_CLOSG</name>
<dbReference type="InterPro" id="IPR006225">
    <property type="entry name" value="PsdUridine_synth_RluC/D"/>
</dbReference>
<dbReference type="eggNOG" id="COG0564">
    <property type="taxonomic scope" value="Bacteria"/>
</dbReference>
<sequence>MDNKLIFVVKEINHNIDIKDYLKEMENLSGRFIRKAVRDGRIFVNGEKVIKKHKLSQDDLIEIYMQEDEHQNIEPEDINIEIVYEDSDIIVINKKPGIVVHPTKSHPTGTLSNGILYHFKKKGEKSIVRLVNRLDRDTSGLVIVAKNQFSHMRLASDMSKDSFRKIYIAVVHGSMKEKKGTINLPIYKEEGSESIKRIVDDRGQESITTYEVLEELSKGSVVKLELETGRTHQIRVHMSHLGHHLYGDSLYGRGEEEKEYIERQALHAYKLEFPHPRTGNILKLQCSLPEDIKNLIEKIK</sequence>
<dbReference type="InterPro" id="IPR006224">
    <property type="entry name" value="PsdUridine_synth_RluA-like_CS"/>
</dbReference>
<dbReference type="AlphaFoldDB" id="A0A1L3NBB8"/>
<organism evidence="8 9">
    <name type="scientific">Clostridium sporogenes</name>
    <dbReference type="NCBI Taxonomy" id="1509"/>
    <lineage>
        <taxon>Bacteria</taxon>
        <taxon>Bacillati</taxon>
        <taxon>Bacillota</taxon>
        <taxon>Clostridia</taxon>
        <taxon>Eubacteriales</taxon>
        <taxon>Clostridiaceae</taxon>
        <taxon>Clostridium</taxon>
    </lineage>
</organism>
<dbReference type="PANTHER" id="PTHR21600:SF44">
    <property type="entry name" value="RIBOSOMAL LARGE SUBUNIT PSEUDOURIDINE SYNTHASE D"/>
    <property type="match status" value="1"/>
</dbReference>
<comment type="similarity">
    <text evidence="2 6">Belongs to the pseudouridine synthase RluA family.</text>
</comment>
<dbReference type="PANTHER" id="PTHR21600">
    <property type="entry name" value="MITOCHONDRIAL RNA PSEUDOURIDINE SYNTHASE"/>
    <property type="match status" value="1"/>
</dbReference>
<dbReference type="Pfam" id="PF00849">
    <property type="entry name" value="PseudoU_synth_2"/>
    <property type="match status" value="1"/>
</dbReference>
<evidence type="ECO:0000313" key="9">
    <source>
        <dbReference type="Proteomes" id="UP000182204"/>
    </source>
</evidence>
<dbReference type="SUPFAM" id="SSF55120">
    <property type="entry name" value="Pseudouridine synthase"/>
    <property type="match status" value="1"/>
</dbReference>
<evidence type="ECO:0000313" key="8">
    <source>
        <dbReference type="EMBL" id="APH13420.1"/>
    </source>
</evidence>
<comment type="function">
    <text evidence="6">Responsible for synthesis of pseudouridine from uracil.</text>
</comment>
<accession>A0A1L3NBB8</accession>
<dbReference type="EC" id="5.4.99.-" evidence="6"/>
<evidence type="ECO:0000259" key="7">
    <source>
        <dbReference type="Pfam" id="PF00849"/>
    </source>
</evidence>
<dbReference type="GO" id="GO:0140098">
    <property type="term" value="F:catalytic activity, acting on RNA"/>
    <property type="evidence" value="ECO:0007669"/>
    <property type="project" value="UniProtKB-ARBA"/>
</dbReference>
<dbReference type="EMBL" id="CP013243">
    <property type="protein sequence ID" value="APH13420.1"/>
    <property type="molecule type" value="Genomic_DNA"/>
</dbReference>
<evidence type="ECO:0000256" key="2">
    <source>
        <dbReference type="ARBA" id="ARBA00010876"/>
    </source>
</evidence>
<evidence type="ECO:0000256" key="5">
    <source>
        <dbReference type="PROSITE-ProRule" id="PRU00182"/>
    </source>
</evidence>
<dbReference type="InterPro" id="IPR020103">
    <property type="entry name" value="PsdUridine_synth_cat_dom_sf"/>
</dbReference>
<dbReference type="RefSeq" id="WP_072586344.1">
    <property type="nucleotide sequence ID" value="NZ_CP013243.1"/>
</dbReference>
<evidence type="ECO:0000256" key="3">
    <source>
        <dbReference type="ARBA" id="ARBA00023235"/>
    </source>
</evidence>
<keyword evidence="5" id="KW-0694">RNA-binding</keyword>
<feature type="active site" evidence="4">
    <location>
        <position position="135"/>
    </location>
</feature>
<protein>
    <recommendedName>
        <fullName evidence="6">Pseudouridine synthase</fullName>
        <ecNumber evidence="6">5.4.99.-</ecNumber>
    </recommendedName>
</protein>
<dbReference type="GO" id="GO:0003723">
    <property type="term" value="F:RNA binding"/>
    <property type="evidence" value="ECO:0007669"/>
    <property type="project" value="UniProtKB-KW"/>
</dbReference>
<dbReference type="CDD" id="cd00165">
    <property type="entry name" value="S4"/>
    <property type="match status" value="1"/>
</dbReference>
<reference evidence="8 9" key="1">
    <citation type="submission" date="2015-11" db="EMBL/GenBank/DDBJ databases">
        <authorList>
            <person name="Hill K.K."/>
            <person name="Shirey T.B."/>
            <person name="Raphael B."/>
            <person name="Daligault H.E."/>
            <person name="Davenport K.W."/>
            <person name="Bruce D.C."/>
            <person name="Foley B.T."/>
            <person name="Johnson S.L."/>
        </authorList>
    </citation>
    <scope>NUCLEOTIDE SEQUENCE [LARGE SCALE GENOMIC DNA]</scope>
    <source>
        <strain evidence="8 9">CDC_1632</strain>
    </source>
</reference>
<dbReference type="GO" id="GO:0000455">
    <property type="term" value="P:enzyme-directed rRNA pseudouridine synthesis"/>
    <property type="evidence" value="ECO:0007669"/>
    <property type="project" value="TreeGrafter"/>
</dbReference>
<dbReference type="GO" id="GO:0009982">
    <property type="term" value="F:pseudouridine synthase activity"/>
    <property type="evidence" value="ECO:0007669"/>
    <property type="project" value="InterPro"/>
</dbReference>
<dbReference type="CDD" id="cd02869">
    <property type="entry name" value="PseudoU_synth_RluA_like"/>
    <property type="match status" value="1"/>
</dbReference>
<dbReference type="Gene3D" id="3.30.2350.10">
    <property type="entry name" value="Pseudouridine synthase"/>
    <property type="match status" value="1"/>
</dbReference>
<dbReference type="STRING" id="413999.CBO2980"/>
<dbReference type="SUPFAM" id="SSF55174">
    <property type="entry name" value="Alpha-L RNA-binding motif"/>
    <property type="match status" value="1"/>
</dbReference>
<dbReference type="PROSITE" id="PS01129">
    <property type="entry name" value="PSI_RLU"/>
    <property type="match status" value="1"/>
</dbReference>
<evidence type="ECO:0000256" key="4">
    <source>
        <dbReference type="PIRSR" id="PIRSR606225-1"/>
    </source>
</evidence>
<dbReference type="Proteomes" id="UP000182204">
    <property type="component" value="Chromosome"/>
</dbReference>
<comment type="catalytic activity">
    <reaction evidence="1 6">
        <text>a uridine in RNA = a pseudouridine in RNA</text>
        <dbReference type="Rhea" id="RHEA:48348"/>
        <dbReference type="Rhea" id="RHEA-COMP:12068"/>
        <dbReference type="Rhea" id="RHEA-COMP:12069"/>
        <dbReference type="ChEBI" id="CHEBI:65314"/>
        <dbReference type="ChEBI" id="CHEBI:65315"/>
    </reaction>
</comment>
<dbReference type="FunFam" id="3.30.2350.10:FF:000005">
    <property type="entry name" value="Pseudouridine synthase"/>
    <property type="match status" value="1"/>
</dbReference>
<evidence type="ECO:0000256" key="1">
    <source>
        <dbReference type="ARBA" id="ARBA00000073"/>
    </source>
</evidence>
<dbReference type="PROSITE" id="PS50889">
    <property type="entry name" value="S4"/>
    <property type="match status" value="1"/>
</dbReference>
<dbReference type="InterPro" id="IPR050188">
    <property type="entry name" value="RluA_PseudoU_synthase"/>
</dbReference>